<dbReference type="Proteomes" id="UP000327013">
    <property type="component" value="Unassembled WGS sequence"/>
</dbReference>
<dbReference type="EMBL" id="VIBQ01000016">
    <property type="protein sequence ID" value="KAB8356496.1"/>
    <property type="molecule type" value="Genomic_DNA"/>
</dbReference>
<dbReference type="AlphaFoldDB" id="A0A5N6KXA7"/>
<reference evidence="2 3" key="1">
    <citation type="submission" date="2019-06" db="EMBL/GenBank/DDBJ databases">
        <title>A chromosomal-level reference genome of Carpinus fangiana (Coryloideae, Betulaceae).</title>
        <authorList>
            <person name="Yang X."/>
            <person name="Wang Z."/>
            <person name="Zhang L."/>
            <person name="Hao G."/>
            <person name="Liu J."/>
            <person name="Yang Y."/>
        </authorList>
    </citation>
    <scope>NUCLEOTIDE SEQUENCE [LARGE SCALE GENOMIC DNA]</scope>
    <source>
        <strain evidence="2">Cfa_2016G</strain>
        <tissue evidence="2">Leaf</tissue>
    </source>
</reference>
<name>A0A5N6KXA7_9ROSI</name>
<evidence type="ECO:0000313" key="3">
    <source>
        <dbReference type="Proteomes" id="UP000327013"/>
    </source>
</evidence>
<sequence>MPDRDSTHEVLSSSASKNPMGEGESETQTQAQTDHKSQPLLEAGAVSDAVLVVQPGATQGSYASAAHKRKYVSVSIDVTAKKLKHNRPITPELSSKE</sequence>
<evidence type="ECO:0000256" key="1">
    <source>
        <dbReference type="SAM" id="MobiDB-lite"/>
    </source>
</evidence>
<proteinExistence type="predicted"/>
<keyword evidence="3" id="KW-1185">Reference proteome</keyword>
<protein>
    <submittedName>
        <fullName evidence="2">Uncharacterized protein</fullName>
    </submittedName>
</protein>
<evidence type="ECO:0000313" key="2">
    <source>
        <dbReference type="EMBL" id="KAB8356496.1"/>
    </source>
</evidence>
<feature type="region of interest" description="Disordered" evidence="1">
    <location>
        <begin position="1"/>
        <end position="42"/>
    </location>
</feature>
<accession>A0A5N6KXA7</accession>
<comment type="caution">
    <text evidence="2">The sequence shown here is derived from an EMBL/GenBank/DDBJ whole genome shotgun (WGS) entry which is preliminary data.</text>
</comment>
<gene>
    <name evidence="2" type="ORF">FH972_024079</name>
</gene>
<organism evidence="2 3">
    <name type="scientific">Carpinus fangiana</name>
    <dbReference type="NCBI Taxonomy" id="176857"/>
    <lineage>
        <taxon>Eukaryota</taxon>
        <taxon>Viridiplantae</taxon>
        <taxon>Streptophyta</taxon>
        <taxon>Embryophyta</taxon>
        <taxon>Tracheophyta</taxon>
        <taxon>Spermatophyta</taxon>
        <taxon>Magnoliopsida</taxon>
        <taxon>eudicotyledons</taxon>
        <taxon>Gunneridae</taxon>
        <taxon>Pentapetalae</taxon>
        <taxon>rosids</taxon>
        <taxon>fabids</taxon>
        <taxon>Fagales</taxon>
        <taxon>Betulaceae</taxon>
        <taxon>Carpinus</taxon>
    </lineage>
</organism>